<keyword evidence="5" id="KW-1185">Reference proteome</keyword>
<reference evidence="5" key="1">
    <citation type="journal article" date="2019" name="Int. J. Syst. Evol. Microbiol.">
        <title>The Global Catalogue of Microorganisms (GCM) 10K type strain sequencing project: providing services to taxonomists for standard genome sequencing and annotation.</title>
        <authorList>
            <consortium name="The Broad Institute Genomics Platform"/>
            <consortium name="The Broad Institute Genome Sequencing Center for Infectious Disease"/>
            <person name="Wu L."/>
            <person name="Ma J."/>
        </authorList>
    </citation>
    <scope>NUCLEOTIDE SEQUENCE [LARGE SCALE GENOMIC DNA]</scope>
    <source>
        <strain evidence="5">JCM 18303</strain>
    </source>
</reference>
<dbReference type="SMART" id="SM00062">
    <property type="entry name" value="PBPb"/>
    <property type="match status" value="1"/>
</dbReference>
<dbReference type="Gene3D" id="3.40.190.10">
    <property type="entry name" value="Periplasmic binding protein-like II"/>
    <property type="match status" value="2"/>
</dbReference>
<dbReference type="CDD" id="cd01004">
    <property type="entry name" value="PBP2_MidA_like"/>
    <property type="match status" value="1"/>
</dbReference>
<feature type="chain" id="PRO_5047437356" description="Solute-binding protein family 3/N-terminal domain-containing protein" evidence="2">
    <location>
        <begin position="24"/>
        <end position="292"/>
    </location>
</feature>
<evidence type="ECO:0000313" key="5">
    <source>
        <dbReference type="Proteomes" id="UP001428817"/>
    </source>
</evidence>
<name>A0ABP9RDB2_9PSEU</name>
<dbReference type="PANTHER" id="PTHR35936:SF17">
    <property type="entry name" value="ARGININE-BINDING EXTRACELLULAR PROTEIN ARTP"/>
    <property type="match status" value="1"/>
</dbReference>
<evidence type="ECO:0000313" key="4">
    <source>
        <dbReference type="EMBL" id="GAA5174856.1"/>
    </source>
</evidence>
<feature type="domain" description="Solute-binding protein family 3/N-terminal" evidence="3">
    <location>
        <begin position="54"/>
        <end position="282"/>
    </location>
</feature>
<dbReference type="PANTHER" id="PTHR35936">
    <property type="entry name" value="MEMBRANE-BOUND LYTIC MUREIN TRANSGLYCOSYLASE F"/>
    <property type="match status" value="1"/>
</dbReference>
<evidence type="ECO:0000256" key="2">
    <source>
        <dbReference type="SAM" id="SignalP"/>
    </source>
</evidence>
<keyword evidence="1 2" id="KW-0732">Signal</keyword>
<dbReference type="RefSeq" id="WP_185062203.1">
    <property type="nucleotide sequence ID" value="NZ_BAABJP010000062.1"/>
</dbReference>
<protein>
    <recommendedName>
        <fullName evidence="3">Solute-binding protein family 3/N-terminal domain-containing protein</fullName>
    </recommendedName>
</protein>
<feature type="signal peptide" evidence="2">
    <location>
        <begin position="1"/>
        <end position="23"/>
    </location>
</feature>
<dbReference type="SUPFAM" id="SSF53850">
    <property type="entry name" value="Periplasmic binding protein-like II"/>
    <property type="match status" value="1"/>
</dbReference>
<accession>A0ABP9RDB2</accession>
<gene>
    <name evidence="4" type="ORF">GCM10023321_79660</name>
</gene>
<organism evidence="4 5">
    <name type="scientific">Pseudonocardia eucalypti</name>
    <dbReference type="NCBI Taxonomy" id="648755"/>
    <lineage>
        <taxon>Bacteria</taxon>
        <taxon>Bacillati</taxon>
        <taxon>Actinomycetota</taxon>
        <taxon>Actinomycetes</taxon>
        <taxon>Pseudonocardiales</taxon>
        <taxon>Pseudonocardiaceae</taxon>
        <taxon>Pseudonocardia</taxon>
    </lineage>
</organism>
<sequence>MRTRALAGAAALLAVALSGCAGGAETDAAADVITTGPVPSVAALVPPEVRAKGVLTAVMSVGNAPVHYPAPDGSGNMLGFDPDLANVLGQTMDLPVRVVGVTFDQIVPGLQSGRYDISVSMMAITPERLKVLDFVEYFVSGTGLGTRAGNPKQITVATMCGRSVGVSNGSVQQAKYLPDMSRKCQASGRPPIDIRNFPDQQKGVLALVSGRIDAVFVDLPVLRYAAKNVPDIMVADSYDAGSSVGIGLAKGSPLTPAIEAALTELNRSGIYTRVLAKWAVEGNALHTFATRK</sequence>
<dbReference type="Pfam" id="PF00497">
    <property type="entry name" value="SBP_bac_3"/>
    <property type="match status" value="1"/>
</dbReference>
<dbReference type="EMBL" id="BAABJP010000062">
    <property type="protein sequence ID" value="GAA5174856.1"/>
    <property type="molecule type" value="Genomic_DNA"/>
</dbReference>
<dbReference type="InterPro" id="IPR001638">
    <property type="entry name" value="Solute-binding_3/MltF_N"/>
</dbReference>
<comment type="caution">
    <text evidence="4">The sequence shown here is derived from an EMBL/GenBank/DDBJ whole genome shotgun (WGS) entry which is preliminary data.</text>
</comment>
<evidence type="ECO:0000256" key="1">
    <source>
        <dbReference type="ARBA" id="ARBA00022729"/>
    </source>
</evidence>
<evidence type="ECO:0000259" key="3">
    <source>
        <dbReference type="SMART" id="SM00062"/>
    </source>
</evidence>
<proteinExistence type="predicted"/>
<dbReference type="Proteomes" id="UP001428817">
    <property type="component" value="Unassembled WGS sequence"/>
</dbReference>
<dbReference type="PROSITE" id="PS51257">
    <property type="entry name" value="PROKAR_LIPOPROTEIN"/>
    <property type="match status" value="1"/>
</dbReference>